<feature type="transmembrane region" description="Helical" evidence="1">
    <location>
        <begin position="196"/>
        <end position="214"/>
    </location>
</feature>
<dbReference type="OrthoDB" id="6761315at2"/>
<gene>
    <name evidence="2" type="ORF">IQ22_03882</name>
</gene>
<name>A0A562Q1G8_9PSED</name>
<reference evidence="2 3" key="1">
    <citation type="journal article" date="2015" name="Stand. Genomic Sci.">
        <title>Genomic Encyclopedia of Bacterial and Archaeal Type Strains, Phase III: the genomes of soil and plant-associated and newly described type strains.</title>
        <authorList>
            <person name="Whitman W.B."/>
            <person name="Woyke T."/>
            <person name="Klenk H.P."/>
            <person name="Zhou Y."/>
            <person name="Lilburn T.G."/>
            <person name="Beck B.J."/>
            <person name="De Vos P."/>
            <person name="Vandamme P."/>
            <person name="Eisen J.A."/>
            <person name="Garrity G."/>
            <person name="Hugenholtz P."/>
            <person name="Kyrpides N.C."/>
        </authorList>
    </citation>
    <scope>NUCLEOTIDE SEQUENCE [LARGE SCALE GENOMIC DNA]</scope>
    <source>
        <strain evidence="2 3">CGMCC 1.6858</strain>
    </source>
</reference>
<feature type="transmembrane region" description="Helical" evidence="1">
    <location>
        <begin position="96"/>
        <end position="117"/>
    </location>
</feature>
<dbReference type="Proteomes" id="UP000316905">
    <property type="component" value="Unassembled WGS sequence"/>
</dbReference>
<protein>
    <recommendedName>
        <fullName evidence="4">O-antigen ligase-like membrane protein</fullName>
    </recommendedName>
</protein>
<organism evidence="2 3">
    <name type="scientific">Pseudomonas duriflava</name>
    <dbReference type="NCBI Taxonomy" id="459528"/>
    <lineage>
        <taxon>Bacteria</taxon>
        <taxon>Pseudomonadati</taxon>
        <taxon>Pseudomonadota</taxon>
        <taxon>Gammaproteobacteria</taxon>
        <taxon>Pseudomonadales</taxon>
        <taxon>Pseudomonadaceae</taxon>
        <taxon>Pseudomonas</taxon>
    </lineage>
</organism>
<proteinExistence type="predicted"/>
<evidence type="ECO:0000256" key="1">
    <source>
        <dbReference type="SAM" id="Phobius"/>
    </source>
</evidence>
<dbReference type="EMBL" id="VLKY01000015">
    <property type="protein sequence ID" value="TWI50488.1"/>
    <property type="molecule type" value="Genomic_DNA"/>
</dbReference>
<keyword evidence="1" id="KW-1133">Transmembrane helix</keyword>
<dbReference type="RefSeq" id="WP_145144861.1">
    <property type="nucleotide sequence ID" value="NZ_VLKY01000015.1"/>
</dbReference>
<feature type="transmembrane region" description="Helical" evidence="1">
    <location>
        <begin position="67"/>
        <end position="90"/>
    </location>
</feature>
<evidence type="ECO:0008006" key="4">
    <source>
        <dbReference type="Google" id="ProtNLM"/>
    </source>
</evidence>
<evidence type="ECO:0000313" key="3">
    <source>
        <dbReference type="Proteomes" id="UP000316905"/>
    </source>
</evidence>
<keyword evidence="1" id="KW-0812">Transmembrane</keyword>
<feature type="transmembrane region" description="Helical" evidence="1">
    <location>
        <begin position="129"/>
        <end position="145"/>
    </location>
</feature>
<comment type="caution">
    <text evidence="2">The sequence shown here is derived from an EMBL/GenBank/DDBJ whole genome shotgun (WGS) entry which is preliminary data.</text>
</comment>
<feature type="transmembrane region" description="Helical" evidence="1">
    <location>
        <begin position="165"/>
        <end position="184"/>
    </location>
</feature>
<sequence>MTHVRKNTVSYALLVAICIFQFGVFEQSNTNPIGIRYTGELYLAICLGFTTLFMLSTPGFRRNDYNIGLAFCFFSAFTFVLLPALFAELFYRQPLFFGLIEERRVLYCFSFVLLLYFSKRVSAAQFESIVLAVGLLSVILSWMFYFKMLPDLRDEVLDLSRPGRASPGAGAIIFSYCFCVYFAGKGRSPINGALKSKLLYAFLAFVFLATIVFVMQTRQVIVVCAVFTLLVLKSQSIKPIVFGSLILFPLMANPHLLEALGLNIDFYMNSVEEGPTDDVRGNTITAIMNHLDEYNWVPSGSLSLMWNGGFRQYFSNYFFLSDVGVIGTIFRFGFLAFAIIPIALFIHYKAAIKLNSNLDFTLAVFLAFLTIWPLQGIFEYQGTTAFLLVVQALKTHHQRVVSSRLEEAPMIGSSRYRYGYVKPSLG</sequence>
<feature type="transmembrane region" description="Helical" evidence="1">
    <location>
        <begin position="360"/>
        <end position="378"/>
    </location>
</feature>
<feature type="transmembrane region" description="Helical" evidence="1">
    <location>
        <begin position="37"/>
        <end position="55"/>
    </location>
</feature>
<evidence type="ECO:0000313" key="2">
    <source>
        <dbReference type="EMBL" id="TWI50488.1"/>
    </source>
</evidence>
<keyword evidence="1" id="KW-0472">Membrane</keyword>
<feature type="transmembrane region" description="Helical" evidence="1">
    <location>
        <begin position="317"/>
        <end position="348"/>
    </location>
</feature>
<dbReference type="AlphaFoldDB" id="A0A562Q1G8"/>
<accession>A0A562Q1G8</accession>
<keyword evidence="3" id="KW-1185">Reference proteome</keyword>
<feature type="transmembrane region" description="Helical" evidence="1">
    <location>
        <begin position="7"/>
        <end position="25"/>
    </location>
</feature>